<comment type="caution">
    <text evidence="1">The sequence shown here is derived from an EMBL/GenBank/DDBJ whole genome shotgun (WGS) entry which is preliminary data.</text>
</comment>
<accession>A0ABQ9JDJ2</accession>
<sequence length="281" mass="33053">MTVSEKADALEKWKSDWDTFLDDIEKIYGCEKDGRFILRFFEENNVSNACEWHRLSKLRSSNTSFNEYLKSTMTLIVDYPEYAYPNLNSVWDKFMDIFQTVADLIAYKPIWQEYFYQVLKELYEDNVMYLEFRGILPEIYDLEGNVYDGIQVVGLYYETLQKFKTDYPAFHGARFIYAPRRKVSNQTVNNYVQMYLKLKDLYPDFIAGFDLVGQEDLDPVTAYHTDVGCGNWSLPTSTDNALLWVLYYRLRHLYGIDETPVLPYAPGDIESVVGIEKCLIY</sequence>
<evidence type="ECO:0000313" key="2">
    <source>
        <dbReference type="Proteomes" id="UP001162164"/>
    </source>
</evidence>
<dbReference type="Proteomes" id="UP001162164">
    <property type="component" value="Unassembled WGS sequence"/>
</dbReference>
<evidence type="ECO:0000313" key="1">
    <source>
        <dbReference type="EMBL" id="KAJ8975620.1"/>
    </source>
</evidence>
<dbReference type="PANTHER" id="PTHR11409">
    <property type="entry name" value="ADENOSINE DEAMINASE"/>
    <property type="match status" value="1"/>
</dbReference>
<proteinExistence type="predicted"/>
<dbReference type="EMBL" id="JAPWTJ010000791">
    <property type="protein sequence ID" value="KAJ8975620.1"/>
    <property type="molecule type" value="Genomic_DNA"/>
</dbReference>
<dbReference type="Gene3D" id="3.20.20.140">
    <property type="entry name" value="Metal-dependent hydrolases"/>
    <property type="match status" value="1"/>
</dbReference>
<organism evidence="1 2">
    <name type="scientific">Molorchus minor</name>
    <dbReference type="NCBI Taxonomy" id="1323400"/>
    <lineage>
        <taxon>Eukaryota</taxon>
        <taxon>Metazoa</taxon>
        <taxon>Ecdysozoa</taxon>
        <taxon>Arthropoda</taxon>
        <taxon>Hexapoda</taxon>
        <taxon>Insecta</taxon>
        <taxon>Pterygota</taxon>
        <taxon>Neoptera</taxon>
        <taxon>Endopterygota</taxon>
        <taxon>Coleoptera</taxon>
        <taxon>Polyphaga</taxon>
        <taxon>Cucujiformia</taxon>
        <taxon>Chrysomeloidea</taxon>
        <taxon>Cerambycidae</taxon>
        <taxon>Lamiinae</taxon>
        <taxon>Monochamini</taxon>
        <taxon>Molorchus</taxon>
    </lineage>
</organism>
<name>A0ABQ9JDJ2_9CUCU</name>
<protein>
    <submittedName>
        <fullName evidence="1">Uncharacterized protein</fullName>
    </submittedName>
</protein>
<keyword evidence="2" id="KW-1185">Reference proteome</keyword>
<reference evidence="1" key="1">
    <citation type="journal article" date="2023" name="Insect Mol. Biol.">
        <title>Genome sequencing provides insights into the evolution of gene families encoding plant cell wall-degrading enzymes in longhorned beetles.</title>
        <authorList>
            <person name="Shin N.R."/>
            <person name="Okamura Y."/>
            <person name="Kirsch R."/>
            <person name="Pauchet Y."/>
        </authorList>
    </citation>
    <scope>NUCLEOTIDE SEQUENCE</scope>
    <source>
        <strain evidence="1">MMC_N1</strain>
    </source>
</reference>
<dbReference type="InterPro" id="IPR032466">
    <property type="entry name" value="Metal_Hydrolase"/>
</dbReference>
<gene>
    <name evidence="1" type="ORF">NQ317_000324</name>
</gene>
<dbReference type="InterPro" id="IPR006330">
    <property type="entry name" value="Ado/ade_deaminase"/>
</dbReference>
<dbReference type="PANTHER" id="PTHR11409:SF39">
    <property type="entry name" value="ADENOSINE DEAMINASE 2"/>
    <property type="match status" value="1"/>
</dbReference>
<dbReference type="SUPFAM" id="SSF51556">
    <property type="entry name" value="Metallo-dependent hydrolases"/>
    <property type="match status" value="1"/>
</dbReference>